<dbReference type="InterPro" id="IPR009057">
    <property type="entry name" value="Homeodomain-like_sf"/>
</dbReference>
<proteinExistence type="predicted"/>
<accession>I4YNS3</accession>
<dbReference type="GO" id="GO:0006313">
    <property type="term" value="P:DNA transposition"/>
    <property type="evidence" value="ECO:0007669"/>
    <property type="project" value="InterPro"/>
</dbReference>
<organism evidence="2 3">
    <name type="scientific">Microvirga lotononidis</name>
    <dbReference type="NCBI Taxonomy" id="864069"/>
    <lineage>
        <taxon>Bacteria</taxon>
        <taxon>Pseudomonadati</taxon>
        <taxon>Pseudomonadota</taxon>
        <taxon>Alphaproteobacteria</taxon>
        <taxon>Hyphomicrobiales</taxon>
        <taxon>Methylobacteriaceae</taxon>
        <taxon>Microvirga</taxon>
    </lineage>
</organism>
<dbReference type="PANTHER" id="PTHR33215:SF13">
    <property type="entry name" value="PROTEIN DISTAL ANTENNA"/>
    <property type="match status" value="1"/>
</dbReference>
<protein>
    <submittedName>
        <fullName evidence="2">Transposase</fullName>
    </submittedName>
</protein>
<dbReference type="EMBL" id="JH660647">
    <property type="protein sequence ID" value="EIM25615.1"/>
    <property type="molecule type" value="Genomic_DNA"/>
</dbReference>
<sequence length="110" mass="12121">MTKTRREFTPEFKREAVALLESSGRPTMQIATELGISPSMLRNWRALAHGAAPRSRAAPTPLPAGSASPADQAAEIARLRRELDRTRMERDILKNRRGLGPPVGSETACW</sequence>
<gene>
    <name evidence="2" type="ORF">MicloDRAFT_00063420</name>
</gene>
<dbReference type="eggNOG" id="COG2963">
    <property type="taxonomic scope" value="Bacteria"/>
</dbReference>
<reference evidence="2 3" key="1">
    <citation type="submission" date="2012-02" db="EMBL/GenBank/DDBJ databases">
        <title>Improved High-Quality Draft sequence of Microvirga sp. WSM3557.</title>
        <authorList>
            <consortium name="US DOE Joint Genome Institute"/>
            <person name="Lucas S."/>
            <person name="Han J."/>
            <person name="Lapidus A."/>
            <person name="Cheng J.-F."/>
            <person name="Goodwin L."/>
            <person name="Pitluck S."/>
            <person name="Peters L."/>
            <person name="Zhang X."/>
            <person name="Detter J.C."/>
            <person name="Han C."/>
            <person name="Tapia R."/>
            <person name="Land M."/>
            <person name="Hauser L."/>
            <person name="Kyrpides N."/>
            <person name="Ivanova N."/>
            <person name="Pagani I."/>
            <person name="Brau L."/>
            <person name="Yates R."/>
            <person name="O'Hara G."/>
            <person name="Rui T."/>
            <person name="Howieson J."/>
            <person name="Reeve W."/>
            <person name="Woyke T."/>
        </authorList>
    </citation>
    <scope>NUCLEOTIDE SEQUENCE [LARGE SCALE GENOMIC DNA]</scope>
    <source>
        <strain evidence="2 3">WSM3557</strain>
    </source>
</reference>
<dbReference type="Gene3D" id="1.10.10.60">
    <property type="entry name" value="Homeodomain-like"/>
    <property type="match status" value="1"/>
</dbReference>
<feature type="compositionally biased region" description="Basic and acidic residues" evidence="1">
    <location>
        <begin position="77"/>
        <end position="94"/>
    </location>
</feature>
<dbReference type="PANTHER" id="PTHR33215">
    <property type="entry name" value="PROTEIN DISTAL ANTENNA"/>
    <property type="match status" value="1"/>
</dbReference>
<dbReference type="PATRIC" id="fig|864069.3.peg.6790"/>
<evidence type="ECO:0000256" key="1">
    <source>
        <dbReference type="SAM" id="MobiDB-lite"/>
    </source>
</evidence>
<keyword evidence="3" id="KW-1185">Reference proteome</keyword>
<dbReference type="InterPro" id="IPR051839">
    <property type="entry name" value="RD_transcriptional_regulator"/>
</dbReference>
<dbReference type="STRING" id="864069.MicloDRAFT_00063420"/>
<dbReference type="Pfam" id="PF01527">
    <property type="entry name" value="HTH_Tnp_1"/>
    <property type="match status" value="1"/>
</dbReference>
<evidence type="ECO:0000313" key="2">
    <source>
        <dbReference type="EMBL" id="EIM25615.1"/>
    </source>
</evidence>
<dbReference type="HOGENOM" id="CLU_027402_33_2_5"/>
<dbReference type="GO" id="GO:0003677">
    <property type="term" value="F:DNA binding"/>
    <property type="evidence" value="ECO:0007669"/>
    <property type="project" value="InterPro"/>
</dbReference>
<evidence type="ECO:0000313" key="3">
    <source>
        <dbReference type="Proteomes" id="UP000003947"/>
    </source>
</evidence>
<name>I4YNS3_9HYPH</name>
<feature type="region of interest" description="Disordered" evidence="1">
    <location>
        <begin position="49"/>
        <end position="110"/>
    </location>
</feature>
<dbReference type="Proteomes" id="UP000003947">
    <property type="component" value="Unassembled WGS sequence"/>
</dbReference>
<dbReference type="SUPFAM" id="SSF46689">
    <property type="entry name" value="Homeodomain-like"/>
    <property type="match status" value="1"/>
</dbReference>
<dbReference type="AlphaFoldDB" id="I4YNS3"/>
<dbReference type="InterPro" id="IPR002514">
    <property type="entry name" value="Transposase_8"/>
</dbReference>
<dbReference type="GO" id="GO:0004803">
    <property type="term" value="F:transposase activity"/>
    <property type="evidence" value="ECO:0007669"/>
    <property type="project" value="InterPro"/>
</dbReference>